<dbReference type="InterPro" id="IPR003595">
    <property type="entry name" value="Tyr_Pase_cat"/>
</dbReference>
<dbReference type="PROSITE" id="PS50056">
    <property type="entry name" value="TYR_PHOSPHATASE_2"/>
    <property type="match status" value="1"/>
</dbReference>
<evidence type="ECO:0000259" key="10">
    <source>
        <dbReference type="PROSITE" id="PS50056"/>
    </source>
</evidence>
<dbReference type="GO" id="GO:0005524">
    <property type="term" value="F:ATP binding"/>
    <property type="evidence" value="ECO:0007669"/>
    <property type="project" value="UniProtKB-KW"/>
</dbReference>
<dbReference type="Gene3D" id="3.40.50.300">
    <property type="entry name" value="P-loop containing nucleotide triphosphate hydrolases"/>
    <property type="match status" value="1"/>
</dbReference>
<comment type="similarity">
    <text evidence="2">Belongs to the ABC transporter superfamily.</text>
</comment>
<dbReference type="FunFam" id="3.90.190.10:FF:000157">
    <property type="entry name" value="Protein-tyrosine phosphatase"/>
    <property type="match status" value="1"/>
</dbReference>
<evidence type="ECO:0000256" key="7">
    <source>
        <dbReference type="ARBA" id="ARBA00022840"/>
    </source>
</evidence>
<comment type="caution">
    <text evidence="12">The sequence shown here is derived from an EMBL/GenBank/DDBJ whole genome shotgun (WGS) entry which is preliminary data.</text>
</comment>
<dbReference type="InterPro" id="IPR003439">
    <property type="entry name" value="ABC_transporter-like_ATP-bd"/>
</dbReference>
<dbReference type="PROSITE" id="PS50893">
    <property type="entry name" value="ABC_TRANSPORTER_2"/>
    <property type="match status" value="1"/>
</dbReference>
<dbReference type="InterPro" id="IPR050086">
    <property type="entry name" value="MetN_ABC_transporter-like"/>
</dbReference>
<feature type="region of interest" description="Disordered" evidence="9">
    <location>
        <begin position="257"/>
        <end position="276"/>
    </location>
</feature>
<evidence type="ECO:0000256" key="3">
    <source>
        <dbReference type="ARBA" id="ARBA00022448"/>
    </source>
</evidence>
<dbReference type="PANTHER" id="PTHR43166">
    <property type="entry name" value="AMINO ACID IMPORT ATP-BINDING PROTEIN"/>
    <property type="match status" value="1"/>
</dbReference>
<dbReference type="InterPro" id="IPR003593">
    <property type="entry name" value="AAA+_ATPase"/>
</dbReference>
<dbReference type="GO" id="GO:0005886">
    <property type="term" value="C:plasma membrane"/>
    <property type="evidence" value="ECO:0007669"/>
    <property type="project" value="UniProtKB-SubCell"/>
</dbReference>
<keyword evidence="13" id="KW-1185">Reference proteome</keyword>
<accession>A0A2G1VA33</accession>
<dbReference type="SMART" id="SM00382">
    <property type="entry name" value="AAA"/>
    <property type="match status" value="1"/>
</dbReference>
<dbReference type="InterPro" id="IPR016130">
    <property type="entry name" value="Tyr_Pase_AS"/>
</dbReference>
<comment type="subcellular location">
    <subcellularLocation>
        <location evidence="1">Cell inner membrane</location>
        <topology evidence="1">Peripheral membrane protein</topology>
    </subcellularLocation>
</comment>
<name>A0A2G1VA33_9GAMM</name>
<dbReference type="Gene3D" id="3.90.190.10">
    <property type="entry name" value="Protein tyrosine phosphatase superfamily"/>
    <property type="match status" value="1"/>
</dbReference>
<evidence type="ECO:0000256" key="5">
    <source>
        <dbReference type="ARBA" id="ARBA00022519"/>
    </source>
</evidence>
<dbReference type="EMBL" id="NTFI01000013">
    <property type="protein sequence ID" value="PHQ23637.1"/>
    <property type="molecule type" value="Genomic_DNA"/>
</dbReference>
<evidence type="ECO:0000256" key="6">
    <source>
        <dbReference type="ARBA" id="ARBA00022741"/>
    </source>
</evidence>
<dbReference type="SUPFAM" id="SSF52540">
    <property type="entry name" value="P-loop containing nucleoside triphosphate hydrolases"/>
    <property type="match status" value="1"/>
</dbReference>
<evidence type="ECO:0000259" key="11">
    <source>
        <dbReference type="PROSITE" id="PS50893"/>
    </source>
</evidence>
<feature type="domain" description="ABC transporter" evidence="11">
    <location>
        <begin position="14"/>
        <end position="247"/>
    </location>
</feature>
<evidence type="ECO:0000313" key="12">
    <source>
        <dbReference type="EMBL" id="PHQ23637.1"/>
    </source>
</evidence>
<dbReference type="Pfam" id="PF22785">
    <property type="entry name" value="Tc-R-P"/>
    <property type="match status" value="1"/>
</dbReference>
<keyword evidence="6" id="KW-0547">Nucleotide-binding</keyword>
<dbReference type="GO" id="GO:0016887">
    <property type="term" value="F:ATP hydrolysis activity"/>
    <property type="evidence" value="ECO:0007669"/>
    <property type="project" value="InterPro"/>
</dbReference>
<dbReference type="PROSITE" id="PS00383">
    <property type="entry name" value="TYR_PHOSPHATASE_1"/>
    <property type="match status" value="1"/>
</dbReference>
<evidence type="ECO:0000256" key="9">
    <source>
        <dbReference type="SAM" id="MobiDB-lite"/>
    </source>
</evidence>
<dbReference type="Pfam" id="PF00005">
    <property type="entry name" value="ABC_tran"/>
    <property type="match status" value="1"/>
</dbReference>
<proteinExistence type="inferred from homology"/>
<keyword evidence="7" id="KW-0067">ATP-binding</keyword>
<dbReference type="SUPFAM" id="SSF52799">
    <property type="entry name" value="(Phosphotyrosine protein) phosphatases II"/>
    <property type="match status" value="1"/>
</dbReference>
<keyword evidence="5" id="KW-0997">Cell inner membrane</keyword>
<gene>
    <name evidence="12" type="ORF">CLH62_20370</name>
</gene>
<dbReference type="OrthoDB" id="196319at2"/>
<evidence type="ECO:0000313" key="13">
    <source>
        <dbReference type="Proteomes" id="UP000229044"/>
    </source>
</evidence>
<keyword evidence="8" id="KW-0472">Membrane</keyword>
<dbReference type="AlphaFoldDB" id="A0A2G1VA33"/>
<evidence type="ECO:0000256" key="8">
    <source>
        <dbReference type="ARBA" id="ARBA00023136"/>
    </source>
</evidence>
<keyword evidence="4" id="KW-1003">Cell membrane</keyword>
<dbReference type="InterPro" id="IPR029021">
    <property type="entry name" value="Prot-tyrosine_phosphatase-like"/>
</dbReference>
<dbReference type="InterPro" id="IPR027417">
    <property type="entry name" value="P-loop_NTPase"/>
</dbReference>
<organism evidence="12 13">
    <name type="scientific">Marinobacter guineae</name>
    <dbReference type="NCBI Taxonomy" id="432303"/>
    <lineage>
        <taxon>Bacteria</taxon>
        <taxon>Pseudomonadati</taxon>
        <taxon>Pseudomonadota</taxon>
        <taxon>Gammaproteobacteria</taxon>
        <taxon>Pseudomonadales</taxon>
        <taxon>Marinobacteraceae</taxon>
        <taxon>Marinobacter</taxon>
    </lineage>
</organism>
<dbReference type="Proteomes" id="UP000229044">
    <property type="component" value="Unassembled WGS sequence"/>
</dbReference>
<keyword evidence="3" id="KW-0813">Transport</keyword>
<evidence type="ECO:0000256" key="4">
    <source>
        <dbReference type="ARBA" id="ARBA00022475"/>
    </source>
</evidence>
<dbReference type="PANTHER" id="PTHR43166:SF9">
    <property type="entry name" value="GLUTAMATE_ASPARTATE IMPORT ATP-BINDING PROTEIN GLTL"/>
    <property type="match status" value="1"/>
</dbReference>
<dbReference type="SMART" id="SM00404">
    <property type="entry name" value="PTPc_motif"/>
    <property type="match status" value="1"/>
</dbReference>
<dbReference type="InterPro" id="IPR000387">
    <property type="entry name" value="Tyr_Pase_dom"/>
</dbReference>
<feature type="domain" description="Tyrosine specific protein phosphatases" evidence="10">
    <location>
        <begin position="360"/>
        <end position="427"/>
    </location>
</feature>
<protein>
    <submittedName>
        <fullName evidence="12">ABC transporter</fullName>
    </submittedName>
</protein>
<evidence type="ECO:0000256" key="1">
    <source>
        <dbReference type="ARBA" id="ARBA00004417"/>
    </source>
</evidence>
<sequence>MNSDDPFADDNAVLSLTGFGVAFREKTVLASIDLEVPDRGITVLLGPSGTGKSTLLRTLAGFNDPNPNLRTWGQANYVGAPLVDTGERPVLAAQNARMVMASILDNIVQDLPERRSLSPLQQRKLAKRLLERAGLEDLIGQINEPVIHLSLAQQRHLAAMRLAATGARLILLDEPTTGLDDREAECLLRYVAAESQHRSILIALHNLSHAARLGGRTVLIAGGSVQETAKTSEFLRQPTSQAGKSFVRSGSCAVAAPDADPETLSPGTPPPAPLPEAARSYVSDSFGPRGFLWLRKGQLAGTPRPGIVQDLEYDLVALKRVGITTLVTLTETEPDTDALNAHGIENIWSPFKDMGAPSITQTVELCKTIQALCNDGGVVAVHCRAGLGRTGTILACCLIWDGMSALDSLEKVRRIEPRWVQSEAQVEFLEKFALFLSERATTTQAS</sequence>
<evidence type="ECO:0000256" key="2">
    <source>
        <dbReference type="ARBA" id="ARBA00005417"/>
    </source>
</evidence>
<reference evidence="12 13" key="1">
    <citation type="submission" date="2017-09" db="EMBL/GenBank/DDBJ databases">
        <title>The draft genome sequences of Marinobacter guineae M3B.</title>
        <authorList>
            <person name="Cao J."/>
        </authorList>
    </citation>
    <scope>NUCLEOTIDE SEQUENCE [LARGE SCALE GENOMIC DNA]</scope>
    <source>
        <strain evidence="12 13">M3B</strain>
    </source>
</reference>
<dbReference type="RefSeq" id="WP_099620007.1">
    <property type="nucleotide sequence ID" value="NZ_KZ319345.1"/>
</dbReference>